<keyword evidence="1" id="KW-0677">Repeat</keyword>
<evidence type="ECO:0000313" key="5">
    <source>
        <dbReference type="Proteomes" id="UP000321558"/>
    </source>
</evidence>
<dbReference type="InterPro" id="IPR051012">
    <property type="entry name" value="CellSynth/LPSAsmb/PSIAsmb"/>
</dbReference>
<dbReference type="InterPro" id="IPR011990">
    <property type="entry name" value="TPR-like_helical_dom_sf"/>
</dbReference>
<dbReference type="AlphaFoldDB" id="A0A511ZD38"/>
<dbReference type="PANTHER" id="PTHR45586:SF15">
    <property type="entry name" value="TPR REPEAT-CONTAINING PROTEIN YPIA"/>
    <property type="match status" value="1"/>
</dbReference>
<accession>A0A511ZD38</accession>
<dbReference type="OrthoDB" id="2080803at2"/>
<dbReference type="Pfam" id="PF25058">
    <property type="entry name" value="ARM_TT21"/>
    <property type="match status" value="1"/>
</dbReference>
<name>A0A511ZD38_9BACI</name>
<dbReference type="RefSeq" id="WP_147207779.1">
    <property type="nucleotide sequence ID" value="NZ_BJYM01000001.1"/>
</dbReference>
<dbReference type="STRING" id="582851.GCA_900162665_02331"/>
<reference evidence="4 5" key="1">
    <citation type="submission" date="2019-07" db="EMBL/GenBank/DDBJ databases">
        <title>Whole genome shotgun sequence of Oceanobacillus sojae NBRC 105379.</title>
        <authorList>
            <person name="Hosoyama A."/>
            <person name="Uohara A."/>
            <person name="Ohji S."/>
            <person name="Ichikawa N."/>
        </authorList>
    </citation>
    <scope>NUCLEOTIDE SEQUENCE [LARGE SCALE GENOMIC DNA]</scope>
    <source>
        <strain evidence="4 5">NBRC 105379</strain>
    </source>
</reference>
<dbReference type="Pfam" id="PF13429">
    <property type="entry name" value="TPR_15"/>
    <property type="match status" value="1"/>
</dbReference>
<proteinExistence type="predicted"/>
<dbReference type="Pfam" id="PF13176">
    <property type="entry name" value="TPR_7"/>
    <property type="match status" value="1"/>
</dbReference>
<gene>
    <name evidence="4" type="primary">ypiA</name>
    <name evidence="4" type="ORF">OSO01_00990</name>
</gene>
<dbReference type="EMBL" id="BJYM01000001">
    <property type="protein sequence ID" value="GEN85360.1"/>
    <property type="molecule type" value="Genomic_DNA"/>
</dbReference>
<dbReference type="Proteomes" id="UP000321558">
    <property type="component" value="Unassembled WGS sequence"/>
</dbReference>
<dbReference type="PROSITE" id="PS50005">
    <property type="entry name" value="TPR"/>
    <property type="match status" value="2"/>
</dbReference>
<sequence length="420" mass="48623">MNTIQQAIELAEKNETEKALALLSDYQKNADDDSLFQIAELYLQWGFLIESRTILEQLIEKYPEETALKLTLSDIFIESEEDELAITILNEIPEGDEGYYVQALIQLADLYQAQGLFEVSEQKLLEAKHIDPQESIIDFALGELFFSIGEYVKAINYYERVYTKTKEVGHVSIEDRLGEAYAAAGEYEKALEFYKEEEEPDPDKLFRHGITAHQAARDDIAMKAWEHVLEIDQDYYAAYTQLANVYKEQGMFEEAYKTVQQGLERDSYQKELFFLAADIAHQLGKNNESEEHVRQAIALEPDYKEAVLFLIELLKEKEAFDEIIELIHSIKNTGAEDALYDWELAKANVEIESFDDALNSYQQAYTSLQHDSDFLKEYGYFLTEEGRVQEAIPILKAYLDQQPIDEDVREHVERLEQDLM</sequence>
<evidence type="ECO:0000256" key="3">
    <source>
        <dbReference type="PROSITE-ProRule" id="PRU00339"/>
    </source>
</evidence>
<feature type="repeat" description="TPR" evidence="3">
    <location>
        <begin position="236"/>
        <end position="269"/>
    </location>
</feature>
<organism evidence="4 5">
    <name type="scientific">Oceanobacillus sojae</name>
    <dbReference type="NCBI Taxonomy" id="582851"/>
    <lineage>
        <taxon>Bacteria</taxon>
        <taxon>Bacillati</taxon>
        <taxon>Bacillota</taxon>
        <taxon>Bacilli</taxon>
        <taxon>Bacillales</taxon>
        <taxon>Bacillaceae</taxon>
        <taxon>Oceanobacillus</taxon>
    </lineage>
</organism>
<comment type="caution">
    <text evidence="4">The sequence shown here is derived from an EMBL/GenBank/DDBJ whole genome shotgun (WGS) entry which is preliminary data.</text>
</comment>
<dbReference type="SMART" id="SM00028">
    <property type="entry name" value="TPR"/>
    <property type="match status" value="5"/>
</dbReference>
<protein>
    <submittedName>
        <fullName evidence="4">TPR repeat-containing protein YpiA</fullName>
    </submittedName>
</protein>
<evidence type="ECO:0000313" key="4">
    <source>
        <dbReference type="EMBL" id="GEN85360.1"/>
    </source>
</evidence>
<dbReference type="PANTHER" id="PTHR45586">
    <property type="entry name" value="TPR REPEAT-CONTAINING PROTEIN PA4667"/>
    <property type="match status" value="1"/>
</dbReference>
<dbReference type="Gene3D" id="1.25.40.10">
    <property type="entry name" value="Tetratricopeptide repeat domain"/>
    <property type="match status" value="2"/>
</dbReference>
<keyword evidence="2 3" id="KW-0802">TPR repeat</keyword>
<feature type="repeat" description="TPR" evidence="3">
    <location>
        <begin position="171"/>
        <end position="204"/>
    </location>
</feature>
<dbReference type="InterPro" id="IPR019734">
    <property type="entry name" value="TPR_rpt"/>
</dbReference>
<evidence type="ECO:0000256" key="2">
    <source>
        <dbReference type="ARBA" id="ARBA00022803"/>
    </source>
</evidence>
<dbReference type="SUPFAM" id="SSF48452">
    <property type="entry name" value="TPR-like"/>
    <property type="match status" value="2"/>
</dbReference>
<evidence type="ECO:0000256" key="1">
    <source>
        <dbReference type="ARBA" id="ARBA00022737"/>
    </source>
</evidence>
<keyword evidence="5" id="KW-1185">Reference proteome</keyword>